<keyword evidence="2" id="KW-0472">Membrane</keyword>
<dbReference type="Pfam" id="PF16066">
    <property type="entry name" value="DUF4808"/>
    <property type="match status" value="1"/>
</dbReference>
<dbReference type="AlphaFoldDB" id="A0A9P0D2L7"/>
<feature type="signal peptide" evidence="3">
    <location>
        <begin position="1"/>
        <end position="16"/>
    </location>
</feature>
<dbReference type="SUPFAM" id="SSF49265">
    <property type="entry name" value="Fibronectin type III"/>
    <property type="match status" value="1"/>
</dbReference>
<dbReference type="SMART" id="SM00060">
    <property type="entry name" value="FN3"/>
    <property type="match status" value="1"/>
</dbReference>
<accession>A0A9P0D2L7</accession>
<dbReference type="PANTHER" id="PTHR21104">
    <property type="entry name" value="FIBRONECTIN TYPE III DOMAIN-CONTAINING PROTEIN"/>
    <property type="match status" value="1"/>
</dbReference>
<feature type="transmembrane region" description="Helical" evidence="2">
    <location>
        <begin position="167"/>
        <end position="185"/>
    </location>
</feature>
<dbReference type="InterPro" id="IPR036116">
    <property type="entry name" value="FN3_sf"/>
</dbReference>
<evidence type="ECO:0000259" key="4">
    <source>
        <dbReference type="PROSITE" id="PS50853"/>
    </source>
</evidence>
<keyword evidence="6" id="KW-1185">Reference proteome</keyword>
<dbReference type="Proteomes" id="UP001153636">
    <property type="component" value="Chromosome 6"/>
</dbReference>
<reference evidence="5" key="1">
    <citation type="submission" date="2022-01" db="EMBL/GenBank/DDBJ databases">
        <authorList>
            <person name="King R."/>
        </authorList>
    </citation>
    <scope>NUCLEOTIDE SEQUENCE</scope>
</reference>
<proteinExistence type="predicted"/>
<name>A0A9P0D2L7_9CUCU</name>
<dbReference type="Gene3D" id="2.60.40.10">
    <property type="entry name" value="Immunoglobulins"/>
    <property type="match status" value="1"/>
</dbReference>
<keyword evidence="2" id="KW-1133">Transmembrane helix</keyword>
<dbReference type="PROSITE" id="PS50853">
    <property type="entry name" value="FN3"/>
    <property type="match status" value="1"/>
</dbReference>
<keyword evidence="2" id="KW-0812">Transmembrane</keyword>
<dbReference type="InterPro" id="IPR032073">
    <property type="entry name" value="FNDC5_C"/>
</dbReference>
<evidence type="ECO:0000256" key="3">
    <source>
        <dbReference type="SAM" id="SignalP"/>
    </source>
</evidence>
<gene>
    <name evidence="5" type="ORF">PSYICH_LOCUS11857</name>
</gene>
<evidence type="ECO:0000313" key="5">
    <source>
        <dbReference type="EMBL" id="CAH1112785.1"/>
    </source>
</evidence>
<dbReference type="OrthoDB" id="9949424at2759"/>
<sequence length="352" mass="38471">MFLAVTALLLLSTGLAGSMPGGPGVPENITVTFLNPTSVRVSWATSAENADKYDVTYKPTGASYRVVALVAGNSDAVTLSGLKADTQYQLTVAAVWRGKKYRSRPIVFRTLEPPRTSPQQDQMAAAFSTAEPATTTREKETGAAGGESPADLVEYPQTSSTVRGVEIGIVLLVLFVWIAAIALFFNRWGKIRMLLPYQPDYKQEQLKVPGTAACAAAVASGTTCTHNSGDHICQQIHAQPPRKPRARMNSAIFVSNSGPGLDPKEFFRRHGSVSRLCRKARSVDNISLEEQHFGLPQLSISGPSPPEDDERDLERYYEDNNGEMEGEYEGERVEGDEERDEIAETETLMQQE</sequence>
<dbReference type="InterPro" id="IPR013783">
    <property type="entry name" value="Ig-like_fold"/>
</dbReference>
<feature type="region of interest" description="Disordered" evidence="1">
    <location>
        <begin position="294"/>
        <end position="352"/>
    </location>
</feature>
<feature type="domain" description="Fibronectin type-III" evidence="4">
    <location>
        <begin position="25"/>
        <end position="113"/>
    </location>
</feature>
<dbReference type="Pfam" id="PF00041">
    <property type="entry name" value="fn3"/>
    <property type="match status" value="1"/>
</dbReference>
<dbReference type="PANTHER" id="PTHR21104:SF2">
    <property type="entry name" value="FIBRONECTIN TYPE-III DOMAIN-CONTAINING PROTEIN"/>
    <property type="match status" value="1"/>
</dbReference>
<feature type="compositionally biased region" description="Acidic residues" evidence="1">
    <location>
        <begin position="320"/>
        <end position="344"/>
    </location>
</feature>
<dbReference type="EMBL" id="OV651818">
    <property type="protein sequence ID" value="CAH1112785.1"/>
    <property type="molecule type" value="Genomic_DNA"/>
</dbReference>
<evidence type="ECO:0000256" key="1">
    <source>
        <dbReference type="SAM" id="MobiDB-lite"/>
    </source>
</evidence>
<evidence type="ECO:0000313" key="6">
    <source>
        <dbReference type="Proteomes" id="UP001153636"/>
    </source>
</evidence>
<dbReference type="InterPro" id="IPR003961">
    <property type="entry name" value="FN3_dom"/>
</dbReference>
<evidence type="ECO:0000256" key="2">
    <source>
        <dbReference type="SAM" id="Phobius"/>
    </source>
</evidence>
<feature type="region of interest" description="Disordered" evidence="1">
    <location>
        <begin position="112"/>
        <end position="152"/>
    </location>
</feature>
<protein>
    <recommendedName>
        <fullName evidence="4">Fibronectin type-III domain-containing protein</fullName>
    </recommendedName>
</protein>
<feature type="chain" id="PRO_5040365116" description="Fibronectin type-III domain-containing protein" evidence="3">
    <location>
        <begin position="17"/>
        <end position="352"/>
    </location>
</feature>
<dbReference type="CDD" id="cd00063">
    <property type="entry name" value="FN3"/>
    <property type="match status" value="1"/>
</dbReference>
<organism evidence="5 6">
    <name type="scientific">Psylliodes chrysocephalus</name>
    <dbReference type="NCBI Taxonomy" id="3402493"/>
    <lineage>
        <taxon>Eukaryota</taxon>
        <taxon>Metazoa</taxon>
        <taxon>Ecdysozoa</taxon>
        <taxon>Arthropoda</taxon>
        <taxon>Hexapoda</taxon>
        <taxon>Insecta</taxon>
        <taxon>Pterygota</taxon>
        <taxon>Neoptera</taxon>
        <taxon>Endopterygota</taxon>
        <taxon>Coleoptera</taxon>
        <taxon>Polyphaga</taxon>
        <taxon>Cucujiformia</taxon>
        <taxon>Chrysomeloidea</taxon>
        <taxon>Chrysomelidae</taxon>
        <taxon>Galerucinae</taxon>
        <taxon>Alticini</taxon>
        <taxon>Psylliodes</taxon>
    </lineage>
</organism>
<keyword evidence="3" id="KW-0732">Signal</keyword>